<dbReference type="GO" id="GO:0007131">
    <property type="term" value="P:reciprocal meiotic recombination"/>
    <property type="evidence" value="ECO:0007669"/>
    <property type="project" value="InterPro"/>
</dbReference>
<dbReference type="PANTHER" id="PTHR22663:SF17">
    <property type="entry name" value="RING FINGER PROTEIN NARYA-RELATED"/>
    <property type="match status" value="1"/>
</dbReference>
<evidence type="ECO:0000256" key="5">
    <source>
        <dbReference type="PROSITE-ProRule" id="PRU00175"/>
    </source>
</evidence>
<dbReference type="GO" id="GO:0008270">
    <property type="term" value="F:zinc ion binding"/>
    <property type="evidence" value="ECO:0007669"/>
    <property type="project" value="UniProtKB-KW"/>
</dbReference>
<dbReference type="OrthoDB" id="2535391at2759"/>
<dbReference type="WormBase" id="SRAE_1000306600">
    <property type="protein sequence ID" value="SRP10537"/>
    <property type="gene ID" value="WBGene00259683"/>
</dbReference>
<keyword evidence="2 5" id="KW-0863">Zinc-finger</keyword>
<sequence length="353" mass="41242">MISGGLFWLRCNFCSSDSCERSLYLTDCSHIFCLNCLGKDIKLDDINCLTCKKKSRVEKISDNMTKEKLFFFKDPEELMEVFKKKIDKIRSFQNYHQDYNMKLMVGRCKKATNILKSNVKEKEEMKNKYTQLMKLTKDKFGILKKKEEEMVILKEKLDGVEKSMIRHKDNERRLEEKLKKLQSMSQHRQAMKNHSSEDNRTDSFSLKRRRESDAVKSKPKPKYDVSQIPLFPSNKLSAPILKTSNGPEYPTLKRRNQPCPKTQNFSPISGARFNHTKDFFSDKNSYDNLFFKMHGAGDDTDECEYNFNNLNNSKDIFFQGATSTQRDTVRNLPLSLDGSEISRISPYGKMPRI</sequence>
<evidence type="ECO:0000313" key="10">
    <source>
        <dbReference type="WBParaSite" id="SRAE_1000306600.1"/>
    </source>
</evidence>
<dbReference type="Gene3D" id="3.30.40.10">
    <property type="entry name" value="Zinc/RING finger domain, C3HC4 (zinc finger)"/>
    <property type="match status" value="1"/>
</dbReference>
<organism evidence="8">
    <name type="scientific">Strongyloides ratti</name>
    <name type="common">Parasitic roundworm</name>
    <dbReference type="NCBI Taxonomy" id="34506"/>
    <lineage>
        <taxon>Eukaryota</taxon>
        <taxon>Metazoa</taxon>
        <taxon>Ecdysozoa</taxon>
        <taxon>Nematoda</taxon>
        <taxon>Chromadorea</taxon>
        <taxon>Rhabditida</taxon>
        <taxon>Tylenchina</taxon>
        <taxon>Panagrolaimomorpha</taxon>
        <taxon>Strongyloidoidea</taxon>
        <taxon>Strongyloididae</taxon>
        <taxon>Strongyloides</taxon>
    </lineage>
</organism>
<feature type="domain" description="RING-type" evidence="7">
    <location>
        <begin position="11"/>
        <end position="52"/>
    </location>
</feature>
<dbReference type="WBParaSite" id="SRAE_1000306600.1">
    <property type="protein sequence ID" value="SRAE_1000306600.1"/>
    <property type="gene ID" value="WBGene00259683"/>
</dbReference>
<evidence type="ECO:0000313" key="8">
    <source>
        <dbReference type="EMBL" id="CEF64813.1"/>
    </source>
</evidence>
<dbReference type="GO" id="GO:0007129">
    <property type="term" value="P:homologous chromosome pairing at meiosis"/>
    <property type="evidence" value="ECO:0007669"/>
    <property type="project" value="TreeGrafter"/>
</dbReference>
<dbReference type="InterPro" id="IPR001841">
    <property type="entry name" value="Znf_RING"/>
</dbReference>
<keyword evidence="9" id="KW-1185">Reference proteome</keyword>
<dbReference type="EMBL" id="LN609528">
    <property type="protein sequence ID" value="CEF64813.1"/>
    <property type="molecule type" value="Genomic_DNA"/>
</dbReference>
<keyword evidence="4" id="KW-0469">Meiosis</keyword>
<dbReference type="AlphaFoldDB" id="A0A090L9L2"/>
<dbReference type="InterPro" id="IPR017907">
    <property type="entry name" value="Znf_RING_CS"/>
</dbReference>
<dbReference type="PANTHER" id="PTHR22663">
    <property type="entry name" value="RING FINGER PROTEIN NARYA-RELATED"/>
    <property type="match status" value="1"/>
</dbReference>
<evidence type="ECO:0000259" key="7">
    <source>
        <dbReference type="PROSITE" id="PS50089"/>
    </source>
</evidence>
<dbReference type="SUPFAM" id="SSF57850">
    <property type="entry name" value="RING/U-box"/>
    <property type="match status" value="1"/>
</dbReference>
<dbReference type="PROSITE" id="PS50089">
    <property type="entry name" value="ZF_RING_2"/>
    <property type="match status" value="1"/>
</dbReference>
<keyword evidence="3" id="KW-0862">Zinc</keyword>
<dbReference type="InterPro" id="IPR013083">
    <property type="entry name" value="Znf_RING/FYVE/PHD"/>
</dbReference>
<evidence type="ECO:0000313" key="11">
    <source>
        <dbReference type="WormBase" id="SRAE_1000306600"/>
    </source>
</evidence>
<reference evidence="10" key="2">
    <citation type="submission" date="2020-12" db="UniProtKB">
        <authorList>
            <consortium name="WormBaseParasite"/>
        </authorList>
    </citation>
    <scope>IDENTIFICATION</scope>
</reference>
<dbReference type="GeneID" id="36377178"/>
<dbReference type="GO" id="GO:0000795">
    <property type="term" value="C:synaptonemal complex"/>
    <property type="evidence" value="ECO:0007669"/>
    <property type="project" value="InterPro"/>
</dbReference>
<evidence type="ECO:0000256" key="6">
    <source>
        <dbReference type="SAM" id="MobiDB-lite"/>
    </source>
</evidence>
<evidence type="ECO:0000256" key="1">
    <source>
        <dbReference type="ARBA" id="ARBA00022723"/>
    </source>
</evidence>
<proteinExistence type="predicted"/>
<dbReference type="Proteomes" id="UP000035682">
    <property type="component" value="Unplaced"/>
</dbReference>
<evidence type="ECO:0000256" key="4">
    <source>
        <dbReference type="ARBA" id="ARBA00023254"/>
    </source>
</evidence>
<accession>A0A090L9L2</accession>
<dbReference type="STRING" id="34506.A0A090L9L2"/>
<evidence type="ECO:0000313" key="9">
    <source>
        <dbReference type="Proteomes" id="UP000035682"/>
    </source>
</evidence>
<dbReference type="RefSeq" id="XP_024504014.1">
    <property type="nucleotide sequence ID" value="XM_024650214.1"/>
</dbReference>
<gene>
    <name evidence="8 10 11" type="ORF">SRAE_1000306600</name>
</gene>
<dbReference type="GO" id="GO:0016925">
    <property type="term" value="P:protein sumoylation"/>
    <property type="evidence" value="ECO:0007669"/>
    <property type="project" value="TreeGrafter"/>
</dbReference>
<keyword evidence="1" id="KW-0479">Metal-binding</keyword>
<name>A0A090L9L2_STRRB</name>
<evidence type="ECO:0000256" key="3">
    <source>
        <dbReference type="ARBA" id="ARBA00022833"/>
    </source>
</evidence>
<feature type="region of interest" description="Disordered" evidence="6">
    <location>
        <begin position="248"/>
        <end position="270"/>
    </location>
</feature>
<dbReference type="GO" id="GO:0019789">
    <property type="term" value="F:SUMO transferase activity"/>
    <property type="evidence" value="ECO:0007669"/>
    <property type="project" value="InterPro"/>
</dbReference>
<reference evidence="8 9" key="1">
    <citation type="submission" date="2014-09" db="EMBL/GenBank/DDBJ databases">
        <authorList>
            <person name="Martin A.A."/>
        </authorList>
    </citation>
    <scope>NUCLEOTIDE SEQUENCE</scope>
    <source>
        <strain evidence="9">ED321</strain>
        <strain evidence="8">ED321 Heterogonic</strain>
    </source>
</reference>
<dbReference type="InterPro" id="IPR042123">
    <property type="entry name" value="Zip3/RNF212-like"/>
</dbReference>
<dbReference type="PROSITE" id="PS00518">
    <property type="entry name" value="ZF_RING_1"/>
    <property type="match status" value="1"/>
</dbReference>
<evidence type="ECO:0000256" key="2">
    <source>
        <dbReference type="ARBA" id="ARBA00022771"/>
    </source>
</evidence>
<protein>
    <submittedName>
        <fullName evidence="8 10">Zinc finger, RING-type domain and Zinc finger, RING/FYVE/PHD-type domain-containing protein</fullName>
    </submittedName>
</protein>
<feature type="region of interest" description="Disordered" evidence="6">
    <location>
        <begin position="182"/>
        <end position="229"/>
    </location>
</feature>
<dbReference type="CTD" id="36377178"/>